<evidence type="ECO:0000313" key="2">
    <source>
        <dbReference type="EMBL" id="QIR75363.1"/>
    </source>
</evidence>
<feature type="domain" description="TraG N-terminal Proteobacteria" evidence="1">
    <location>
        <begin position="109"/>
        <end position="549"/>
    </location>
</feature>
<dbReference type="EMBL" id="CP039734">
    <property type="protein sequence ID" value="QIR75363.1"/>
    <property type="molecule type" value="Genomic_DNA"/>
</dbReference>
<gene>
    <name evidence="2" type="ORF">FA584_03710</name>
</gene>
<evidence type="ECO:0000259" key="1">
    <source>
        <dbReference type="Pfam" id="PF07916"/>
    </source>
</evidence>
<dbReference type="RefSeq" id="WP_167749416.1">
    <property type="nucleotide sequence ID" value="NZ_CP039734.2"/>
</dbReference>
<dbReference type="PROSITE" id="PS00018">
    <property type="entry name" value="EF_HAND_1"/>
    <property type="match status" value="1"/>
</dbReference>
<accession>A0A6G9VQY2</accession>
<dbReference type="AlphaFoldDB" id="A0A6G9VQY2"/>
<dbReference type="InterPro" id="IPR012931">
    <property type="entry name" value="TraG_N_Proteobacteria"/>
</dbReference>
<dbReference type="InterPro" id="IPR018247">
    <property type="entry name" value="EF_Hand_1_Ca_BS"/>
</dbReference>
<dbReference type="Proteomes" id="UP000502831">
    <property type="component" value="Chromosome"/>
</dbReference>
<reference evidence="2 3" key="1">
    <citation type="journal article" date="2017" name="Environ. Sci. Technol.">
        <title>Organohalide Respiration with Chlorinated Ethenes under Low pH Conditions.</title>
        <authorList>
            <person name="Yang Y."/>
            <person name="Capiro N.L."/>
            <person name="Marcet T.F."/>
            <person name="Yan J."/>
            <person name="Pennell K.D."/>
            <person name="Loffler F.E."/>
        </authorList>
    </citation>
    <scope>NUCLEOTIDE SEQUENCE [LARGE SCALE GENOMIC DNA]</scope>
    <source>
        <strain evidence="2 3">ACSDCE</strain>
    </source>
</reference>
<dbReference type="Pfam" id="PF07916">
    <property type="entry name" value="TraG_N"/>
    <property type="match status" value="1"/>
</dbReference>
<name>A0A6G9VQY2_9BACT</name>
<evidence type="ECO:0000313" key="3">
    <source>
        <dbReference type="Proteomes" id="UP000502831"/>
    </source>
</evidence>
<protein>
    <submittedName>
        <fullName evidence="2">Conjugal transfer protein TraG N-terminal domain-containing protein</fullName>
    </submittedName>
</protein>
<organism evidence="2 3">
    <name type="scientific">Sulfurospirillum diekertiae</name>
    <dbReference type="NCBI Taxonomy" id="1854492"/>
    <lineage>
        <taxon>Bacteria</taxon>
        <taxon>Pseudomonadati</taxon>
        <taxon>Campylobacterota</taxon>
        <taxon>Epsilonproteobacteria</taxon>
        <taxon>Campylobacterales</taxon>
        <taxon>Sulfurospirillaceae</taxon>
        <taxon>Sulfurospirillum</taxon>
    </lineage>
</organism>
<sequence>MKSPSNRCIHRFSVFKICIQIDFKPLQNIDGIDVYTVLQQSFSKQAYFRLFSLSVFTHLFSKNLLGFSFIMEVKIMEKFFKVFLVFWLFVGSFAYADDYLVTVNSAYEVDYMFTILNAISMIFHDESYLKLLKLLVLFGSAVALYQWAFSPNIEGGKSFTKYHIFITLFLVAVFSMSSTIFVKTENYPMYYEDNSTSPTTGIAVKVPSVVAFSYSFLSSFGQEMTGLFTTAVSDVGGGSYSISRGGYASSIKDAIDILNQNPSNASPVYANDVEAFFSDCIFIPFSSKESDGVRHISAIFKTNNIKNLISGWYASGETVGGIDAGSFSSERNGAMYSCSSLWDKIVNEDMTEYTSNFSTVFKNADDRDVGFLTKSYGLPKSNFDEIAIQSGLIYAVANNKSLPMGITYAQGKARAEFNQNNFSNGYYMASMLPKLQGFLRALIYALFPLVFALAFLPHNMGIIKNYLKTAVWIEMWGVSSAILNFFLIKYGEGFISGDVTVNSSAFMLSESANLAGIAGYLYLSVPAISYGILSGSLTALSSVASGLTKNAHYESGALATDAQKLASKETMNEETGGNFSFAEALHYKNMQAGQKEGMQTATNFSNNYKDLLKYDARNPYNSMNAKMGTAGSFDEMMNQEVKKTGLDFASLMGSNSINSKETAFKSSVADIRSKVASAMMEDKFGANLTENAFTRDNESLIKNMTRQNEIGTQAQRDNFAKLEATQDYLTQERPNAYRNDRNGDGVVSRQEMMFEAGLNAQQAKIVIADKFANQEALKASAEANKNSSNDSIRNAQNGFSSMFGDVAGASATGRKFSQFSDNNNMRKDVSQIETQLHNGISSETVGAFGGISKVGDIKHQQSESETLGNIVPQLLQNESEIADKFRSKYGENADSAMFSAYGTRGIFKSDLTQSLLNKEISGIQNGASAQLQSGLNSYLQAHTSGSPLESGLMKTYSALHANYEKAMKAGDTRQIQAIESAMNSSTMQPLKELAGQYLNSSEAHNIASNASSAVNGVYAKYENMGVIKRDGGSVSYLDTQKAIESASGADKVALTTRLKSGLDGLSVSTNSIDGRETKVTQNLAGENITSISRASHEFSNSGNYNNDILYHAGNHIDGETLATGVSTASTLLKVGGLTKFLVK</sequence>
<proteinExistence type="predicted"/>